<proteinExistence type="predicted"/>
<name>A0ABT2IWT0_9FLAO</name>
<keyword evidence="2" id="KW-1185">Reference proteome</keyword>
<dbReference type="EMBL" id="JAOAMU010000005">
    <property type="protein sequence ID" value="MCT2563293.1"/>
    <property type="molecule type" value="Genomic_DNA"/>
</dbReference>
<comment type="caution">
    <text evidence="1">The sequence shown here is derived from an EMBL/GenBank/DDBJ whole genome shotgun (WGS) entry which is preliminary data.</text>
</comment>
<accession>A0ABT2IWT0</accession>
<dbReference type="Proteomes" id="UP001525566">
    <property type="component" value="Unassembled WGS sequence"/>
</dbReference>
<dbReference type="RefSeq" id="WP_259839684.1">
    <property type="nucleotide sequence ID" value="NZ_JAOAMU010000005.1"/>
</dbReference>
<sequence length="165" mass="20036">MSNLEPLNFPESIYLADYSGNFSLYFKEVYSIFKDHFITNKPFYKGAKVGTKRFPEVDGVHRTFYHITHEGENEHDRIPDLNRMERIRFPKFIIDNCPHDELLIWVKQIRKENRIHILNEDERYLLVLNERDGYYLLWTAFYIEHSHTLRKKKKEYIDYINAETA</sequence>
<protein>
    <recommendedName>
        <fullName evidence="3">Phage P1-related protein</fullName>
    </recommendedName>
</protein>
<reference evidence="1 2" key="1">
    <citation type="submission" date="2022-09" db="EMBL/GenBank/DDBJ databases">
        <title>Chryseobacterium oleae sp.nov., isolated from the inter-root soil of Pyrola calliantha H. Andr. in Tibet.</title>
        <authorList>
            <person name="Li Z."/>
        </authorList>
    </citation>
    <scope>NUCLEOTIDE SEQUENCE [LARGE SCALE GENOMIC DNA]</scope>
    <source>
        <strain evidence="2">pc1-10</strain>
    </source>
</reference>
<evidence type="ECO:0008006" key="3">
    <source>
        <dbReference type="Google" id="ProtNLM"/>
    </source>
</evidence>
<gene>
    <name evidence="1" type="ORF">N0B48_15470</name>
</gene>
<evidence type="ECO:0000313" key="2">
    <source>
        <dbReference type="Proteomes" id="UP001525566"/>
    </source>
</evidence>
<evidence type="ECO:0000313" key="1">
    <source>
        <dbReference type="EMBL" id="MCT2563293.1"/>
    </source>
</evidence>
<organism evidence="1 2">
    <name type="scientific">Chryseobacterium herbae</name>
    <dbReference type="NCBI Taxonomy" id="2976476"/>
    <lineage>
        <taxon>Bacteria</taxon>
        <taxon>Pseudomonadati</taxon>
        <taxon>Bacteroidota</taxon>
        <taxon>Flavobacteriia</taxon>
        <taxon>Flavobacteriales</taxon>
        <taxon>Weeksellaceae</taxon>
        <taxon>Chryseobacterium group</taxon>
        <taxon>Chryseobacterium</taxon>
    </lineage>
</organism>